<name>A0ABS1HJS2_9BACT</name>
<keyword evidence="1" id="KW-0732">Signal</keyword>
<dbReference type="PROSITE" id="PS51257">
    <property type="entry name" value="PROKAR_LIPOPROTEIN"/>
    <property type="match status" value="1"/>
</dbReference>
<evidence type="ECO:0000313" key="4">
    <source>
        <dbReference type="Proteomes" id="UP000605676"/>
    </source>
</evidence>
<dbReference type="SMART" id="SM00710">
    <property type="entry name" value="PbH1"/>
    <property type="match status" value="5"/>
</dbReference>
<evidence type="ECO:0000259" key="2">
    <source>
        <dbReference type="Pfam" id="PF13229"/>
    </source>
</evidence>
<dbReference type="InterPro" id="IPR012334">
    <property type="entry name" value="Pectin_lyas_fold"/>
</dbReference>
<dbReference type="EMBL" id="JAENRR010000017">
    <property type="protein sequence ID" value="MBK3517528.1"/>
    <property type="molecule type" value="Genomic_DNA"/>
</dbReference>
<evidence type="ECO:0000256" key="1">
    <source>
        <dbReference type="SAM" id="SignalP"/>
    </source>
</evidence>
<dbReference type="InterPro" id="IPR039448">
    <property type="entry name" value="Beta_helix"/>
</dbReference>
<comment type="caution">
    <text evidence="3">The sequence shown here is derived from an EMBL/GenBank/DDBJ whole genome shotgun (WGS) entry which is preliminary data.</text>
</comment>
<gene>
    <name evidence="3" type="ORF">JIV24_09285</name>
</gene>
<dbReference type="Proteomes" id="UP000605676">
    <property type="component" value="Unassembled WGS sequence"/>
</dbReference>
<sequence>MKSLFLALLMIPLLYSCCNAPQEYYVSPDGKDQNTGTIDAPFASIEAAKQAIRKLDKSQREQNITVYLRGGIHQISETVHFSLEDSAPEGYTYTYKAYQNEKPVISSGVKINDWKTAEQLPESIAKDAVGKVLVADIPENIKPFYVLFDGNKRIPRSKKEGFKILPMHAIGLADHKEKTDDKKEYNASRSMNVYAQKDRYLLKQFYFDDPEGILKNWDNIQEIEVGFAPVPWAMNILPLEKIDFKTKTAYITIEANAPAGAKNSHTQPWIENVLEYITEGSFVTKGSKVYYWPAKGSSTDNISAPSLLEYFLVAGETNYKEAADVPTKNLAFEGITFMHGNRYTWTADHKGWGIQHDWDKFDNANAMFRFRGAENCKVEACRFTNSGNSALRLDLHCQNITIKNNVIDYVGHMGILLCGYGPGTKDVNKNNTISNNLIHHVGQVITHGAGVFAWQSGENTISHNLIHHVPRKGVGLCGVRTPILAKKWCDFDEGSKTIRWNEIDPTIVNELETEKLSLGEYWKKTLPYLHARNNIVEYNEVYRALEYLADGSVLNVSGAGTGNVVRNNFVHHIASHASGVLRTDDWQRGTTFIKNIIYNSNISGIVHKGHNHITNNMIIDCSIKESIRWASYPDEEADYDSKVQKNIFYESGDRINYYRESYRASEGISLPHNCDTDYNLFWVAKNPKDSEKHIKNWNERGIELNSIAADPLFVDIANANFELKPESPAFKLGFEAIDFGSIGLTHEFPQEYLKLDVPDDGRRANFHRQKKSGEKLYDFW</sequence>
<dbReference type="Gene3D" id="2.160.20.10">
    <property type="entry name" value="Single-stranded right-handed beta-helix, Pectin lyase-like"/>
    <property type="match status" value="2"/>
</dbReference>
<protein>
    <submittedName>
        <fullName evidence="3">Right-handed parallel beta-helix repeat-containing protein</fullName>
    </submittedName>
</protein>
<dbReference type="InterPro" id="IPR011050">
    <property type="entry name" value="Pectin_lyase_fold/virulence"/>
</dbReference>
<feature type="chain" id="PRO_5045598247" evidence="1">
    <location>
        <begin position="21"/>
        <end position="780"/>
    </location>
</feature>
<feature type="signal peptide" evidence="1">
    <location>
        <begin position="1"/>
        <end position="20"/>
    </location>
</feature>
<accession>A0ABS1HJS2</accession>
<evidence type="ECO:0000313" key="3">
    <source>
        <dbReference type="EMBL" id="MBK3517528.1"/>
    </source>
</evidence>
<dbReference type="RefSeq" id="WP_200464758.1">
    <property type="nucleotide sequence ID" value="NZ_JAENRR010000017.1"/>
</dbReference>
<feature type="domain" description="Right handed beta helix" evidence="2">
    <location>
        <begin position="372"/>
        <end position="475"/>
    </location>
</feature>
<dbReference type="SUPFAM" id="SSF51126">
    <property type="entry name" value="Pectin lyase-like"/>
    <property type="match status" value="1"/>
</dbReference>
<organism evidence="3 4">
    <name type="scientific">Carboxylicivirga marina</name>
    <dbReference type="NCBI Taxonomy" id="2800988"/>
    <lineage>
        <taxon>Bacteria</taxon>
        <taxon>Pseudomonadati</taxon>
        <taxon>Bacteroidota</taxon>
        <taxon>Bacteroidia</taxon>
        <taxon>Marinilabiliales</taxon>
        <taxon>Marinilabiliaceae</taxon>
        <taxon>Carboxylicivirga</taxon>
    </lineage>
</organism>
<dbReference type="PANTHER" id="PTHR36453:SF1">
    <property type="entry name" value="RIGHT HANDED BETA HELIX DOMAIN-CONTAINING PROTEIN"/>
    <property type="match status" value="1"/>
</dbReference>
<dbReference type="InterPro" id="IPR006626">
    <property type="entry name" value="PbH1"/>
</dbReference>
<reference evidence="3 4" key="1">
    <citation type="submission" date="2021-01" db="EMBL/GenBank/DDBJ databases">
        <title>Carboxyliciviraga sp.nov., isolated from coastal sediments.</title>
        <authorList>
            <person name="Lu D."/>
            <person name="Zhang T."/>
        </authorList>
    </citation>
    <scope>NUCLEOTIDE SEQUENCE [LARGE SCALE GENOMIC DNA]</scope>
    <source>
        <strain evidence="3 4">N1Y132</strain>
    </source>
</reference>
<keyword evidence="4" id="KW-1185">Reference proteome</keyword>
<dbReference type="Pfam" id="PF13229">
    <property type="entry name" value="Beta_helix"/>
    <property type="match status" value="1"/>
</dbReference>
<dbReference type="PANTHER" id="PTHR36453">
    <property type="entry name" value="SECRETED PROTEIN-RELATED"/>
    <property type="match status" value="1"/>
</dbReference>
<proteinExistence type="predicted"/>